<dbReference type="PANTHER" id="PTHR30026">
    <property type="entry name" value="OUTER MEMBRANE PROTEIN TOLC"/>
    <property type="match status" value="1"/>
</dbReference>
<evidence type="ECO:0000256" key="2">
    <source>
        <dbReference type="ARBA" id="ARBA00007613"/>
    </source>
</evidence>
<evidence type="ECO:0000313" key="10">
    <source>
        <dbReference type="Proteomes" id="UP000810292"/>
    </source>
</evidence>
<gene>
    <name evidence="9" type="ORF">IAA72_08380</name>
</gene>
<keyword evidence="5" id="KW-0812">Transmembrane</keyword>
<comment type="subcellular location">
    <subcellularLocation>
        <location evidence="1">Cell outer membrane</location>
    </subcellularLocation>
</comment>
<keyword evidence="3" id="KW-0813">Transport</keyword>
<keyword evidence="6" id="KW-0472">Membrane</keyword>
<keyword evidence="4" id="KW-1134">Transmembrane beta strand</keyword>
<comment type="similarity">
    <text evidence="2">Belongs to the outer membrane factor (OMF) (TC 1.B.17) family.</text>
</comment>
<feature type="chain" id="PRO_5039726131" evidence="8">
    <location>
        <begin position="22"/>
        <end position="467"/>
    </location>
</feature>
<dbReference type="EMBL" id="JADIMF010000141">
    <property type="protein sequence ID" value="MBO8469784.1"/>
    <property type="molecule type" value="Genomic_DNA"/>
</dbReference>
<name>A0A9D9IBY4_9SPIO</name>
<dbReference type="Proteomes" id="UP000810292">
    <property type="component" value="Unassembled WGS sequence"/>
</dbReference>
<dbReference type="AlphaFoldDB" id="A0A9D9IBY4"/>
<keyword evidence="8" id="KW-0732">Signal</keyword>
<reference evidence="9" key="1">
    <citation type="submission" date="2020-10" db="EMBL/GenBank/DDBJ databases">
        <authorList>
            <person name="Gilroy R."/>
        </authorList>
    </citation>
    <scope>NUCLEOTIDE SEQUENCE</scope>
    <source>
        <strain evidence="9">14700</strain>
    </source>
</reference>
<proteinExistence type="inferred from homology"/>
<dbReference type="GO" id="GO:0009279">
    <property type="term" value="C:cell outer membrane"/>
    <property type="evidence" value="ECO:0007669"/>
    <property type="project" value="UniProtKB-SubCell"/>
</dbReference>
<protein>
    <submittedName>
        <fullName evidence="9">TolC family protein</fullName>
    </submittedName>
</protein>
<dbReference type="PANTHER" id="PTHR30026:SF20">
    <property type="entry name" value="OUTER MEMBRANE PROTEIN TOLC"/>
    <property type="match status" value="1"/>
</dbReference>
<evidence type="ECO:0000256" key="8">
    <source>
        <dbReference type="SAM" id="SignalP"/>
    </source>
</evidence>
<dbReference type="Gene3D" id="1.20.1600.10">
    <property type="entry name" value="Outer membrane efflux proteins (OEP)"/>
    <property type="match status" value="1"/>
</dbReference>
<dbReference type="Pfam" id="PF02321">
    <property type="entry name" value="OEP"/>
    <property type="match status" value="1"/>
</dbReference>
<evidence type="ECO:0000256" key="5">
    <source>
        <dbReference type="ARBA" id="ARBA00022692"/>
    </source>
</evidence>
<accession>A0A9D9IBY4</accession>
<evidence type="ECO:0000256" key="3">
    <source>
        <dbReference type="ARBA" id="ARBA00022448"/>
    </source>
</evidence>
<evidence type="ECO:0000256" key="4">
    <source>
        <dbReference type="ARBA" id="ARBA00022452"/>
    </source>
</evidence>
<dbReference type="GO" id="GO:1990281">
    <property type="term" value="C:efflux pump complex"/>
    <property type="evidence" value="ECO:0007669"/>
    <property type="project" value="TreeGrafter"/>
</dbReference>
<comment type="caution">
    <text evidence="9">The sequence shown here is derived from an EMBL/GenBank/DDBJ whole genome shotgun (WGS) entry which is preliminary data.</text>
</comment>
<evidence type="ECO:0000256" key="6">
    <source>
        <dbReference type="ARBA" id="ARBA00023136"/>
    </source>
</evidence>
<feature type="signal peptide" evidence="8">
    <location>
        <begin position="1"/>
        <end position="21"/>
    </location>
</feature>
<dbReference type="SUPFAM" id="SSF56954">
    <property type="entry name" value="Outer membrane efflux proteins (OEP)"/>
    <property type="match status" value="1"/>
</dbReference>
<evidence type="ECO:0000313" key="9">
    <source>
        <dbReference type="EMBL" id="MBO8469784.1"/>
    </source>
</evidence>
<evidence type="ECO:0000256" key="1">
    <source>
        <dbReference type="ARBA" id="ARBA00004442"/>
    </source>
</evidence>
<dbReference type="GO" id="GO:0015288">
    <property type="term" value="F:porin activity"/>
    <property type="evidence" value="ECO:0007669"/>
    <property type="project" value="TreeGrafter"/>
</dbReference>
<reference evidence="9" key="2">
    <citation type="journal article" date="2021" name="PeerJ">
        <title>Extensive microbial diversity within the chicken gut microbiome revealed by metagenomics and culture.</title>
        <authorList>
            <person name="Gilroy R."/>
            <person name="Ravi A."/>
            <person name="Getino M."/>
            <person name="Pursley I."/>
            <person name="Horton D.L."/>
            <person name="Alikhan N.F."/>
            <person name="Baker D."/>
            <person name="Gharbi K."/>
            <person name="Hall N."/>
            <person name="Watson M."/>
            <person name="Adriaenssens E.M."/>
            <person name="Foster-Nyarko E."/>
            <person name="Jarju S."/>
            <person name="Secka A."/>
            <person name="Antonio M."/>
            <person name="Oren A."/>
            <person name="Chaudhuri R.R."/>
            <person name="La Ragione R."/>
            <person name="Hildebrand F."/>
            <person name="Pallen M.J."/>
        </authorList>
    </citation>
    <scope>NUCLEOTIDE SEQUENCE</scope>
    <source>
        <strain evidence="9">14700</strain>
    </source>
</reference>
<dbReference type="InterPro" id="IPR051906">
    <property type="entry name" value="TolC-like"/>
</dbReference>
<organism evidence="9 10">
    <name type="scientific">Candidatus Ornithospirochaeta stercoravium</name>
    <dbReference type="NCBI Taxonomy" id="2840897"/>
    <lineage>
        <taxon>Bacteria</taxon>
        <taxon>Pseudomonadati</taxon>
        <taxon>Spirochaetota</taxon>
        <taxon>Spirochaetia</taxon>
        <taxon>Spirochaetales</taxon>
        <taxon>Spirochaetaceae</taxon>
        <taxon>Spirochaetaceae incertae sedis</taxon>
        <taxon>Candidatus Ornithospirochaeta</taxon>
    </lineage>
</organism>
<dbReference type="InterPro" id="IPR003423">
    <property type="entry name" value="OMP_efflux"/>
</dbReference>
<dbReference type="GO" id="GO:0015562">
    <property type="term" value="F:efflux transmembrane transporter activity"/>
    <property type="evidence" value="ECO:0007669"/>
    <property type="project" value="InterPro"/>
</dbReference>
<evidence type="ECO:0000256" key="7">
    <source>
        <dbReference type="ARBA" id="ARBA00023237"/>
    </source>
</evidence>
<keyword evidence="7" id="KW-0998">Cell outer membrane</keyword>
<sequence>MRKIFLLLLSALILVPLPSGTGQRYTFDDLMSAIESSNTDIRKSDQEILESHYDTLDAKGAYTPTIDLLLTGTYMANPSLGPIKVSPSDVKGLPDIMASVWTDPIDVSMKMDNNRVQGQLTLTQPIYTWGKISNAVKLYETVESLRTMERNDKLDQKETELRTRLDALYWMGEIYDLLDSIDETADRLISIAETGKENGMLLEEDVLDAKIQQRQSDVARRELDSQYSAVIEGLRTLTGIPDLSPDMIDYTPDTSLYDSILSMDSEEIKSMAVSPDSLPLRMLSGMGDVQEYRKNIAKGSIYGLPDIALQVSASYGGVIDSNWLDSDTWGVNITLALTTNLWDGGKKLNDIKRAESGIKSAELDYEAAVRTIEENAVSAYNEAMLSMEKIEYLEAKADLNDSKIAKEERRLELGTSSESDVLTMKLDSLQNESELLSERIKLSASVSTLMYLTSSGMNQPLITDGTV</sequence>